<dbReference type="Proteomes" id="UP001163082">
    <property type="component" value="Plasmid unnamed"/>
</dbReference>
<dbReference type="RefSeq" id="WP_264431631.1">
    <property type="nucleotide sequence ID" value="NZ_CP080628.1"/>
</dbReference>
<proteinExistence type="predicted"/>
<organism evidence="1 2">
    <name type="scientific">Halomonas qaidamensis</name>
    <dbReference type="NCBI Taxonomy" id="2866211"/>
    <lineage>
        <taxon>Bacteria</taxon>
        <taxon>Pseudomonadati</taxon>
        <taxon>Pseudomonadota</taxon>
        <taxon>Gammaproteobacteria</taxon>
        <taxon>Oceanospirillales</taxon>
        <taxon>Halomonadaceae</taxon>
        <taxon>Halomonas</taxon>
    </lineage>
</organism>
<keyword evidence="1" id="KW-0614">Plasmid</keyword>
<evidence type="ECO:0000313" key="1">
    <source>
        <dbReference type="EMBL" id="UYV20946.1"/>
    </source>
</evidence>
<name>A0ABY6JUL1_9GAMM</name>
<protein>
    <submittedName>
        <fullName evidence="1">Uncharacterized protein</fullName>
    </submittedName>
</protein>
<accession>A0ABY6JUL1</accession>
<evidence type="ECO:0000313" key="2">
    <source>
        <dbReference type="Proteomes" id="UP001163082"/>
    </source>
</evidence>
<dbReference type="EMBL" id="CP080628">
    <property type="protein sequence ID" value="UYV20946.1"/>
    <property type="molecule type" value="Genomic_DNA"/>
</dbReference>
<gene>
    <name evidence="1" type="ORF">K1Y77_17145</name>
</gene>
<reference evidence="1" key="1">
    <citation type="journal article" date="2022" name="Antonie Van Leeuwenhoek">
        <title>Whole genome sequencing of the halophilic Halomonas qaidamensis XH36, a novel species strain with high ectoine production.</title>
        <authorList>
            <person name="Zhang T."/>
            <person name="Cui T."/>
            <person name="Cao Y."/>
            <person name="Li Y."/>
            <person name="Li F."/>
            <person name="Zhu D."/>
            <person name="Xing J."/>
        </authorList>
    </citation>
    <scope>NUCLEOTIDE SEQUENCE</scope>
    <source>
        <strain evidence="1">XH36</strain>
    </source>
</reference>
<geneLocation type="plasmid" evidence="1 2">
    <name>unnamed</name>
</geneLocation>
<sequence length="230" mass="26200">MHTAIIKTLEERQRQIHEEGFTAEHDDQNKPGRISWAAGCYAMRAGEQAAGFAMTKAAPFVWPWHENWWKPSEDPKRNIIKAMALLAAEYDRLERAEAAATPAPPPETVFSTDDEWQSGIYDDLGELIEDRELVVGDTVYIGVKRLAQPREFINDLDDVVIDAMADRAENEYGDYAETYPELEEPQQQTLQILIEAWADTHCRPDFYTIAHVRAHTLTRDDIAAAMQEPN</sequence>
<keyword evidence="2" id="KW-1185">Reference proteome</keyword>